<evidence type="ECO:0000313" key="1">
    <source>
        <dbReference type="EMBL" id="CAG8851093.1"/>
    </source>
</evidence>
<proteinExistence type="predicted"/>
<reference evidence="1 2" key="1">
    <citation type="submission" date="2021-06" db="EMBL/GenBank/DDBJ databases">
        <authorList>
            <person name="Kallberg Y."/>
            <person name="Tangrot J."/>
            <person name="Rosling A."/>
        </authorList>
    </citation>
    <scope>NUCLEOTIDE SEQUENCE [LARGE SCALE GENOMIC DNA]</scope>
    <source>
        <strain evidence="1 2">120-4 pot B 10/14</strain>
    </source>
</reference>
<accession>A0ABN7X9P4</accession>
<evidence type="ECO:0000313" key="2">
    <source>
        <dbReference type="Proteomes" id="UP000789901"/>
    </source>
</evidence>
<comment type="caution">
    <text evidence="1">The sequence shown here is derived from an EMBL/GenBank/DDBJ whole genome shotgun (WGS) entry which is preliminary data.</text>
</comment>
<feature type="non-terminal residue" evidence="1">
    <location>
        <position position="82"/>
    </location>
</feature>
<name>A0ABN7X9P4_GIGMA</name>
<keyword evidence="2" id="KW-1185">Reference proteome</keyword>
<dbReference type="Proteomes" id="UP000789901">
    <property type="component" value="Unassembled WGS sequence"/>
</dbReference>
<gene>
    <name evidence="1" type="ORF">GMARGA_LOCUS40556</name>
</gene>
<organism evidence="1 2">
    <name type="scientific">Gigaspora margarita</name>
    <dbReference type="NCBI Taxonomy" id="4874"/>
    <lineage>
        <taxon>Eukaryota</taxon>
        <taxon>Fungi</taxon>
        <taxon>Fungi incertae sedis</taxon>
        <taxon>Mucoromycota</taxon>
        <taxon>Glomeromycotina</taxon>
        <taxon>Glomeromycetes</taxon>
        <taxon>Diversisporales</taxon>
        <taxon>Gigasporaceae</taxon>
        <taxon>Gigaspora</taxon>
    </lineage>
</organism>
<dbReference type="EMBL" id="CAJVQB010104252">
    <property type="protein sequence ID" value="CAG8851093.1"/>
    <property type="molecule type" value="Genomic_DNA"/>
</dbReference>
<sequence>MVFVGDFKINNDADATKFDDLIKSEPDYHEFKTHERTNLPTDYLTFYKDKKMEQISQGIDDSKKKEVDYITYANDVYASAAT</sequence>
<protein>
    <submittedName>
        <fullName evidence="1">3546_t:CDS:1</fullName>
    </submittedName>
</protein>